<dbReference type="RefSeq" id="WP_009725152.1">
    <property type="nucleotide sequence ID" value="NZ_APHR01000002.1"/>
</dbReference>
<dbReference type="EMBL" id="APHR01000002">
    <property type="protein sequence ID" value="EMR14299.1"/>
    <property type="molecule type" value="Genomic_DNA"/>
</dbReference>
<reference evidence="1 2" key="1">
    <citation type="journal article" date="2013" name="Genome Announc.">
        <title>Draft Genome Sequence of Methylophaga lonarensis MPLT, a Haloalkaliphilic (Non-Methane-Utilizing) Methylotroph.</title>
        <authorList>
            <person name="Shetty S.A."/>
            <person name="Marathe N.P."/>
            <person name="Munot H."/>
            <person name="Antony C.P."/>
            <person name="Dhotre D.P."/>
            <person name="Murrell J.C."/>
            <person name="Shouche Y.S."/>
        </authorList>
    </citation>
    <scope>NUCLEOTIDE SEQUENCE [LARGE SCALE GENOMIC DNA]</scope>
    <source>
        <strain evidence="1 2">MPL</strain>
    </source>
</reference>
<protein>
    <submittedName>
        <fullName evidence="1">Uncharacterized protein</fullName>
    </submittedName>
</protein>
<name>M7PV39_9GAMM</name>
<evidence type="ECO:0000313" key="2">
    <source>
        <dbReference type="Proteomes" id="UP000012019"/>
    </source>
</evidence>
<gene>
    <name evidence="1" type="ORF">MPL1_00422</name>
</gene>
<comment type="caution">
    <text evidence="1">The sequence shown here is derived from an EMBL/GenBank/DDBJ whole genome shotgun (WGS) entry which is preliminary data.</text>
</comment>
<organism evidence="1 2">
    <name type="scientific">Methylophaga lonarensis MPL</name>
    <dbReference type="NCBI Taxonomy" id="1286106"/>
    <lineage>
        <taxon>Bacteria</taxon>
        <taxon>Pseudomonadati</taxon>
        <taxon>Pseudomonadota</taxon>
        <taxon>Gammaproteobacteria</taxon>
        <taxon>Thiotrichales</taxon>
        <taxon>Piscirickettsiaceae</taxon>
        <taxon>Methylophaga</taxon>
    </lineage>
</organism>
<sequence>MSSHTYQNPIAIDLQSGMPAIIWWQDLPSPAQSGVVVDELDFPARQQPYQQQLFTNLLVAEQHELCNLIH</sequence>
<dbReference type="Proteomes" id="UP000012019">
    <property type="component" value="Unassembled WGS sequence"/>
</dbReference>
<keyword evidence="2" id="KW-1185">Reference proteome</keyword>
<evidence type="ECO:0000313" key="1">
    <source>
        <dbReference type="EMBL" id="EMR14299.1"/>
    </source>
</evidence>
<proteinExistence type="predicted"/>
<accession>M7PV39</accession>
<dbReference type="STRING" id="1286106.MPL1_00422"/>
<dbReference type="AlphaFoldDB" id="M7PV39"/>
<dbReference type="PATRIC" id="fig|1286106.3.peg.84"/>